<reference evidence="8" key="1">
    <citation type="submission" date="2016-10" db="EMBL/GenBank/DDBJ databases">
        <authorList>
            <person name="Varghese N."/>
            <person name="Submissions S."/>
        </authorList>
    </citation>
    <scope>NUCLEOTIDE SEQUENCE [LARGE SCALE GENOMIC DNA]</scope>
    <source>
        <strain evidence="8">DSM 18733</strain>
    </source>
</reference>
<evidence type="ECO:0000259" key="4">
    <source>
        <dbReference type="Pfam" id="PF25919"/>
    </source>
</evidence>
<keyword evidence="8" id="KW-1185">Reference proteome</keyword>
<protein>
    <submittedName>
        <fullName evidence="7">Membrane fusion protein, Cu(I)/Ag(I) efflux system</fullName>
    </submittedName>
</protein>
<sequence>MNRNRFIKALLFSITTPSLLWTSCNNGKSTDKKAAAKTFTCPMHPQIVQDHAGTCPICGMDLVPFDKSNKDRFLTLSQNQQILANITTMIVGAGNMEDYTAINGRFAVNPEETNFVSSRNAGRIEQLYIKETGIPIHKGQAIYKLYSEELLTLQKEYLMTHKQAKQFKNDKRFQEIFEGARQKLLLYGQTPQQLSSLINNEKTSPYITIFAPSNGTVAEVLASEGQYVNEGTSVLRLEGYQSMWVEADIYPKEASLVKEGQILSVLTNGNASSPLPMKVQFIAPSYQSSSQIMQLRGTVANTDQSIKAGMPATILLPRTAKTEALTLPSNAIIRNGKTSHVWVALSQEKFQARAIKTGIESFDQTEIVAGLTAGDKVVVSGAYLLYSEYVLKKGGQPLD</sequence>
<dbReference type="Gene3D" id="2.40.420.20">
    <property type="match status" value="1"/>
</dbReference>
<dbReference type="InterPro" id="IPR058790">
    <property type="entry name" value="BSH_CusB"/>
</dbReference>
<dbReference type="GO" id="GO:0022857">
    <property type="term" value="F:transmembrane transporter activity"/>
    <property type="evidence" value="ECO:0007669"/>
    <property type="project" value="InterPro"/>
</dbReference>
<keyword evidence="2" id="KW-0813">Transport</keyword>
<evidence type="ECO:0000256" key="2">
    <source>
        <dbReference type="ARBA" id="ARBA00022448"/>
    </source>
</evidence>
<dbReference type="InterPro" id="IPR006143">
    <property type="entry name" value="RND_pump_MFP"/>
</dbReference>
<dbReference type="InterPro" id="IPR058792">
    <property type="entry name" value="Beta-barrel_RND_2"/>
</dbReference>
<comment type="similarity">
    <text evidence="1">Belongs to the membrane fusion protein (MFP) (TC 8.A.1) family.</text>
</comment>
<gene>
    <name evidence="7" type="ORF">SAMN05661044_02631</name>
</gene>
<organism evidence="7 8">
    <name type="scientific">Olivibacter domesticus</name>
    <name type="common">Pseudosphingobacterium domesticum</name>
    <dbReference type="NCBI Taxonomy" id="407022"/>
    <lineage>
        <taxon>Bacteria</taxon>
        <taxon>Pseudomonadati</taxon>
        <taxon>Bacteroidota</taxon>
        <taxon>Sphingobacteriia</taxon>
        <taxon>Sphingobacteriales</taxon>
        <taxon>Sphingobacteriaceae</taxon>
        <taxon>Olivibacter</taxon>
    </lineage>
</organism>
<proteinExistence type="inferred from homology"/>
<dbReference type="InterPro" id="IPR058627">
    <property type="entry name" value="MdtA-like_C"/>
</dbReference>
<evidence type="ECO:0000256" key="1">
    <source>
        <dbReference type="ARBA" id="ARBA00009477"/>
    </source>
</evidence>
<dbReference type="GO" id="GO:0060003">
    <property type="term" value="P:copper ion export"/>
    <property type="evidence" value="ECO:0007669"/>
    <property type="project" value="TreeGrafter"/>
</dbReference>
<dbReference type="Pfam" id="PF19335">
    <property type="entry name" value="HMBD"/>
    <property type="match status" value="1"/>
</dbReference>
<dbReference type="FunFam" id="2.40.420.20:FF:000006">
    <property type="entry name" value="RND family efflux transporter MFP subunit"/>
    <property type="match status" value="1"/>
</dbReference>
<dbReference type="PANTHER" id="PTHR30097">
    <property type="entry name" value="CATION EFFLUX SYSTEM PROTEIN CUSB"/>
    <property type="match status" value="1"/>
</dbReference>
<dbReference type="Proteomes" id="UP000199421">
    <property type="component" value="Unassembled WGS sequence"/>
</dbReference>
<accession>A0A1H7QKS0</accession>
<feature type="domain" description="Heavy metal binding" evidence="3">
    <location>
        <begin position="39"/>
        <end position="64"/>
    </location>
</feature>
<dbReference type="Pfam" id="PF25967">
    <property type="entry name" value="RND-MFP_C"/>
    <property type="match status" value="1"/>
</dbReference>
<dbReference type="Pfam" id="PF25954">
    <property type="entry name" value="Beta-barrel_RND_2"/>
    <property type="match status" value="1"/>
</dbReference>
<dbReference type="STRING" id="407022.SAMN05661044_02631"/>
<dbReference type="SUPFAM" id="SSF111369">
    <property type="entry name" value="HlyD-like secretion proteins"/>
    <property type="match status" value="1"/>
</dbReference>
<dbReference type="GO" id="GO:0046914">
    <property type="term" value="F:transition metal ion binding"/>
    <property type="evidence" value="ECO:0007669"/>
    <property type="project" value="TreeGrafter"/>
</dbReference>
<dbReference type="InterPro" id="IPR045800">
    <property type="entry name" value="HMBD"/>
</dbReference>
<dbReference type="AlphaFoldDB" id="A0A1H7QKS0"/>
<evidence type="ECO:0000313" key="8">
    <source>
        <dbReference type="Proteomes" id="UP000199421"/>
    </source>
</evidence>
<dbReference type="EMBL" id="FOAF01000002">
    <property type="protein sequence ID" value="SEL48513.1"/>
    <property type="molecule type" value="Genomic_DNA"/>
</dbReference>
<dbReference type="GO" id="GO:0015679">
    <property type="term" value="P:plasma membrane copper ion transport"/>
    <property type="evidence" value="ECO:0007669"/>
    <property type="project" value="TreeGrafter"/>
</dbReference>
<dbReference type="PANTHER" id="PTHR30097:SF15">
    <property type="entry name" value="CATION EFFLUX SYSTEM PROTEIN CUSB"/>
    <property type="match status" value="1"/>
</dbReference>
<dbReference type="RefSeq" id="WP_093324928.1">
    <property type="nucleotide sequence ID" value="NZ_FOAF01000002.1"/>
</dbReference>
<dbReference type="NCBIfam" id="TIGR01730">
    <property type="entry name" value="RND_mfp"/>
    <property type="match status" value="1"/>
</dbReference>
<dbReference type="Gene3D" id="2.40.30.170">
    <property type="match status" value="1"/>
</dbReference>
<dbReference type="GO" id="GO:0016020">
    <property type="term" value="C:membrane"/>
    <property type="evidence" value="ECO:0007669"/>
    <property type="project" value="InterPro"/>
</dbReference>
<dbReference type="Pfam" id="PF25919">
    <property type="entry name" value="BSH_CusB"/>
    <property type="match status" value="1"/>
</dbReference>
<name>A0A1H7QKS0_OLID1</name>
<evidence type="ECO:0000313" key="7">
    <source>
        <dbReference type="EMBL" id="SEL48513.1"/>
    </source>
</evidence>
<dbReference type="PROSITE" id="PS51257">
    <property type="entry name" value="PROKAR_LIPOPROTEIN"/>
    <property type="match status" value="1"/>
</dbReference>
<feature type="domain" description="Multidrug resistance protein MdtA-like C-terminal permuted SH3" evidence="6">
    <location>
        <begin position="324"/>
        <end position="382"/>
    </location>
</feature>
<dbReference type="InterPro" id="IPR051909">
    <property type="entry name" value="MFP_Cation_Efflux"/>
</dbReference>
<feature type="domain" description="CusB-like barrel-sandwich hybrid" evidence="4">
    <location>
        <begin position="115"/>
        <end position="237"/>
    </location>
</feature>
<evidence type="ECO:0000259" key="6">
    <source>
        <dbReference type="Pfam" id="PF25967"/>
    </source>
</evidence>
<dbReference type="OrthoDB" id="9806939at2"/>
<dbReference type="GO" id="GO:0030288">
    <property type="term" value="C:outer membrane-bounded periplasmic space"/>
    <property type="evidence" value="ECO:0007669"/>
    <property type="project" value="TreeGrafter"/>
</dbReference>
<evidence type="ECO:0000259" key="3">
    <source>
        <dbReference type="Pfam" id="PF19335"/>
    </source>
</evidence>
<evidence type="ECO:0000259" key="5">
    <source>
        <dbReference type="Pfam" id="PF25954"/>
    </source>
</evidence>
<feature type="domain" description="CusB-like beta-barrel" evidence="5">
    <location>
        <begin position="243"/>
        <end position="316"/>
    </location>
</feature>